<protein>
    <submittedName>
        <fullName evidence="1">Transposase</fullName>
    </submittedName>
</protein>
<sequence length="47" mass="5455">MREIGATATSREPVRIPEHVEVHVHYQHAYECRQCSNQLDHSVIKKA</sequence>
<comment type="caution">
    <text evidence="1">The sequence shown here is derived from an EMBL/GenBank/DDBJ whole genome shotgun (WGS) entry which is preliminary data.</text>
</comment>
<proteinExistence type="predicted"/>
<accession>A0A8E0M7M7</accession>
<dbReference type="Proteomes" id="UP000014303">
    <property type="component" value="Unassembled WGS sequence"/>
</dbReference>
<gene>
    <name evidence="1" type="ORF">Lpp7_14930</name>
</gene>
<evidence type="ECO:0000313" key="2">
    <source>
        <dbReference type="Proteomes" id="UP000014303"/>
    </source>
</evidence>
<reference evidence="1 2" key="1">
    <citation type="journal article" date="2013" name="PLoS ONE">
        <title>Lactobacillus paracasei comparative genomics: towards species pan-genome definition and exploitation of diversity.</title>
        <authorList>
            <person name="Smokvina T."/>
            <person name="Wels M."/>
            <person name="Polka J."/>
            <person name="Chervaux C."/>
            <person name="Brisse S."/>
            <person name="Boekhorst J."/>
            <person name="van Hylckama Vlieg J.E."/>
            <person name="Siezen R.J."/>
        </authorList>
    </citation>
    <scope>NUCLEOTIDE SEQUENCE [LARGE SCALE GENOMIC DNA]</scope>
    <source>
        <strain evidence="1 2">Lpp7</strain>
    </source>
</reference>
<name>A0A8E0M7M7_LACPA</name>
<dbReference type="EMBL" id="ANJV01000451">
    <property type="protein sequence ID" value="EPC48491.1"/>
    <property type="molecule type" value="Genomic_DNA"/>
</dbReference>
<organism evidence="1 2">
    <name type="scientific">Lacticaseibacillus paracasei subsp. paracasei Lpp7</name>
    <dbReference type="NCBI Taxonomy" id="1256200"/>
    <lineage>
        <taxon>Bacteria</taxon>
        <taxon>Bacillati</taxon>
        <taxon>Bacillota</taxon>
        <taxon>Bacilli</taxon>
        <taxon>Lactobacillales</taxon>
        <taxon>Lactobacillaceae</taxon>
        <taxon>Lacticaseibacillus</taxon>
    </lineage>
</organism>
<evidence type="ECO:0000313" key="1">
    <source>
        <dbReference type="EMBL" id="EPC48491.1"/>
    </source>
</evidence>
<feature type="non-terminal residue" evidence="1">
    <location>
        <position position="47"/>
    </location>
</feature>
<dbReference type="AlphaFoldDB" id="A0A8E0M7M7"/>